<dbReference type="EMBL" id="JBHUFA010000015">
    <property type="protein sequence ID" value="MFD1697181.1"/>
    <property type="molecule type" value="Genomic_DNA"/>
</dbReference>
<dbReference type="SUPFAM" id="SSF51430">
    <property type="entry name" value="NAD(P)-linked oxidoreductase"/>
    <property type="match status" value="1"/>
</dbReference>
<feature type="domain" description="NADP-dependent oxidoreductase" evidence="4">
    <location>
        <begin position="24"/>
        <end position="260"/>
    </location>
</feature>
<accession>A0ABW4K072</accession>
<dbReference type="PROSITE" id="PS00063">
    <property type="entry name" value="ALDOKETO_REDUCTASE_3"/>
    <property type="match status" value="1"/>
</dbReference>
<reference evidence="6" key="1">
    <citation type="journal article" date="2019" name="Int. J. Syst. Evol. Microbiol.">
        <title>The Global Catalogue of Microorganisms (GCM) 10K type strain sequencing project: providing services to taxonomists for standard genome sequencing and annotation.</title>
        <authorList>
            <consortium name="The Broad Institute Genomics Platform"/>
            <consortium name="The Broad Institute Genome Sequencing Center for Infectious Disease"/>
            <person name="Wu L."/>
            <person name="Ma J."/>
        </authorList>
    </citation>
    <scope>NUCLEOTIDE SEQUENCE [LARGE SCALE GENOMIC DNA]</scope>
    <source>
        <strain evidence="6">JCM 3369</strain>
    </source>
</reference>
<dbReference type="Gene3D" id="3.20.20.100">
    <property type="entry name" value="NADP-dependent oxidoreductase domain"/>
    <property type="match status" value="1"/>
</dbReference>
<dbReference type="Pfam" id="PF00248">
    <property type="entry name" value="Aldo_ket_red"/>
    <property type="match status" value="1"/>
</dbReference>
<evidence type="ECO:0000256" key="1">
    <source>
        <dbReference type="ARBA" id="ARBA00007905"/>
    </source>
</evidence>
<dbReference type="InterPro" id="IPR036812">
    <property type="entry name" value="NAD(P)_OxRdtase_dom_sf"/>
</dbReference>
<dbReference type="RefSeq" id="WP_149893443.1">
    <property type="nucleotide sequence ID" value="NZ_JBHUFA010000015.1"/>
</dbReference>
<dbReference type="PANTHER" id="PTHR43827">
    <property type="entry name" value="2,5-DIKETO-D-GLUCONIC ACID REDUCTASE"/>
    <property type="match status" value="1"/>
</dbReference>
<keyword evidence="2" id="KW-0521">NADP</keyword>
<dbReference type="PIRSF" id="PIRSF000097">
    <property type="entry name" value="AKR"/>
    <property type="match status" value="1"/>
</dbReference>
<comment type="caution">
    <text evidence="5">The sequence shown here is derived from an EMBL/GenBank/DDBJ whole genome shotgun (WGS) entry which is preliminary data.</text>
</comment>
<dbReference type="PANTHER" id="PTHR43827:SF3">
    <property type="entry name" value="NADP-DEPENDENT OXIDOREDUCTASE DOMAIN-CONTAINING PROTEIN"/>
    <property type="match status" value="1"/>
</dbReference>
<sequence length="276" mass="30400">MVDQPRIPLADGTSIPQVGLGVYQTENDKAPAVIRAALEAGYRQIDTAAIYGNEQGVGEGIRSSGVPRDQIYLTTKLWNSEQGYDSTLKAFDASLKKLGTDHVDLYLIHWPAPKKDLFVDTWKAFIRLQKEGRITSIGVSNFMPEHIDRLVAETGVKPVINQIELHPTFQQAALRAYHQANGIVTQSWSPLGQGTLMDNPVVTSIASKHGKTPAQILIRWHVNMELVTIPKSANPERIKANFDVFDFSLDTDDMAALAKLDGADNRLGPDPLTADF</sequence>
<comment type="similarity">
    <text evidence="1">Belongs to the aldo/keto reductase family.</text>
</comment>
<keyword evidence="3" id="KW-0560">Oxidoreductase</keyword>
<dbReference type="PRINTS" id="PR00069">
    <property type="entry name" value="ALDKETRDTASE"/>
</dbReference>
<gene>
    <name evidence="5" type="ORF">ACFSC7_16815</name>
</gene>
<evidence type="ECO:0000259" key="4">
    <source>
        <dbReference type="Pfam" id="PF00248"/>
    </source>
</evidence>
<proteinExistence type="inferred from homology"/>
<evidence type="ECO:0000313" key="5">
    <source>
        <dbReference type="EMBL" id="MFD1697181.1"/>
    </source>
</evidence>
<evidence type="ECO:0000256" key="3">
    <source>
        <dbReference type="ARBA" id="ARBA00023002"/>
    </source>
</evidence>
<keyword evidence="6" id="KW-1185">Reference proteome</keyword>
<dbReference type="InterPro" id="IPR018170">
    <property type="entry name" value="Aldo/ket_reductase_CS"/>
</dbReference>
<dbReference type="InterPro" id="IPR023210">
    <property type="entry name" value="NADP_OxRdtase_dom"/>
</dbReference>
<name>A0ABW4K072_9HYPH</name>
<dbReference type="Proteomes" id="UP001597327">
    <property type="component" value="Unassembled WGS sequence"/>
</dbReference>
<protein>
    <submittedName>
        <fullName evidence="5">Aldo/keto reductase</fullName>
    </submittedName>
</protein>
<evidence type="ECO:0000313" key="6">
    <source>
        <dbReference type="Proteomes" id="UP001597327"/>
    </source>
</evidence>
<evidence type="ECO:0000256" key="2">
    <source>
        <dbReference type="ARBA" id="ARBA00022857"/>
    </source>
</evidence>
<organism evidence="5 6">
    <name type="scientific">Roseibium aestuarii</name>
    <dbReference type="NCBI Taxonomy" id="2600299"/>
    <lineage>
        <taxon>Bacteria</taxon>
        <taxon>Pseudomonadati</taxon>
        <taxon>Pseudomonadota</taxon>
        <taxon>Alphaproteobacteria</taxon>
        <taxon>Hyphomicrobiales</taxon>
        <taxon>Stappiaceae</taxon>
        <taxon>Roseibium</taxon>
    </lineage>
</organism>
<dbReference type="InterPro" id="IPR020471">
    <property type="entry name" value="AKR"/>
</dbReference>